<dbReference type="Proteomes" id="UP000239576">
    <property type="component" value="Unassembled WGS sequence"/>
</dbReference>
<evidence type="ECO:0000313" key="2">
    <source>
        <dbReference type="EMBL" id="PSB24844.1"/>
    </source>
</evidence>
<dbReference type="SUPFAM" id="SSF143100">
    <property type="entry name" value="TTHA1013/TTHA0281-like"/>
    <property type="match status" value="1"/>
</dbReference>
<dbReference type="OrthoDB" id="5419659at2"/>
<dbReference type="PANTHER" id="PTHR34504">
    <property type="entry name" value="ANTITOXIN HICB"/>
    <property type="match status" value="1"/>
</dbReference>
<sequence>MESGVQTKQTSRKALKHYLNLSYPITIYPEAEGGYVAVIKDLPGCITQGETPDEIMANIEEARQLWIETVYEHGDEIPLPSDVLYDDE</sequence>
<feature type="domain" description="HicB-like antitoxin of toxin-antitoxin system" evidence="1">
    <location>
        <begin position="23"/>
        <end position="83"/>
    </location>
</feature>
<reference evidence="2 3" key="2">
    <citation type="submission" date="2018-03" db="EMBL/GenBank/DDBJ databases">
        <title>The ancient ancestry and fast evolution of plastids.</title>
        <authorList>
            <person name="Moore K.R."/>
            <person name="Magnabosco C."/>
            <person name="Momper L."/>
            <person name="Gold D.A."/>
            <person name="Bosak T."/>
            <person name="Fournier G.P."/>
        </authorList>
    </citation>
    <scope>NUCLEOTIDE SEQUENCE [LARGE SCALE GENOMIC DNA]</scope>
    <source>
        <strain evidence="2 3">ULC18</strain>
    </source>
</reference>
<dbReference type="PANTHER" id="PTHR34504:SF2">
    <property type="entry name" value="UPF0150 PROTEIN SSL0259"/>
    <property type="match status" value="1"/>
</dbReference>
<keyword evidence="3" id="KW-1185">Reference proteome</keyword>
<dbReference type="InterPro" id="IPR035069">
    <property type="entry name" value="TTHA1013/TTHA0281-like"/>
</dbReference>
<evidence type="ECO:0000259" key="1">
    <source>
        <dbReference type="Pfam" id="PF15919"/>
    </source>
</evidence>
<dbReference type="Pfam" id="PF15919">
    <property type="entry name" value="HicB_lk_antitox"/>
    <property type="match status" value="1"/>
</dbReference>
<comment type="caution">
    <text evidence="2">The sequence shown here is derived from an EMBL/GenBank/DDBJ whole genome shotgun (WGS) entry which is preliminary data.</text>
</comment>
<dbReference type="EMBL" id="PVWK01000140">
    <property type="protein sequence ID" value="PSB24844.1"/>
    <property type="molecule type" value="Genomic_DNA"/>
</dbReference>
<proteinExistence type="predicted"/>
<name>A0A2T1DWT4_9CYAN</name>
<dbReference type="Gene3D" id="3.30.160.250">
    <property type="match status" value="1"/>
</dbReference>
<dbReference type="AlphaFoldDB" id="A0A2T1DWT4"/>
<dbReference type="InterPro" id="IPR051404">
    <property type="entry name" value="TA_system_antitoxin"/>
</dbReference>
<evidence type="ECO:0000313" key="3">
    <source>
        <dbReference type="Proteomes" id="UP000239576"/>
    </source>
</evidence>
<reference evidence="3" key="1">
    <citation type="submission" date="2018-02" db="EMBL/GenBank/DDBJ databases">
        <authorList>
            <person name="Moore K."/>
            <person name="Momper L."/>
        </authorList>
    </citation>
    <scope>NUCLEOTIDE SEQUENCE [LARGE SCALE GENOMIC DNA]</scope>
    <source>
        <strain evidence="3">ULC18</strain>
    </source>
</reference>
<dbReference type="InterPro" id="IPR031807">
    <property type="entry name" value="HicB-like"/>
</dbReference>
<protein>
    <recommendedName>
        <fullName evidence="1">HicB-like antitoxin of toxin-antitoxin system domain-containing protein</fullName>
    </recommendedName>
</protein>
<gene>
    <name evidence="2" type="ORF">C7B82_25955</name>
</gene>
<organism evidence="2 3">
    <name type="scientific">Stenomitos frigidus ULC18</name>
    <dbReference type="NCBI Taxonomy" id="2107698"/>
    <lineage>
        <taxon>Bacteria</taxon>
        <taxon>Bacillati</taxon>
        <taxon>Cyanobacteriota</taxon>
        <taxon>Cyanophyceae</taxon>
        <taxon>Leptolyngbyales</taxon>
        <taxon>Leptolyngbyaceae</taxon>
        <taxon>Stenomitos</taxon>
    </lineage>
</organism>
<accession>A0A2T1DWT4</accession>